<dbReference type="RefSeq" id="WP_242336273.1">
    <property type="nucleotide sequence ID" value="NZ_CP071872.1"/>
</dbReference>
<proteinExistence type="predicted"/>
<reference evidence="1 2" key="1">
    <citation type="submission" date="2021-03" db="EMBL/GenBank/DDBJ databases">
        <title>Complete genome of Streptomyces formicae strain 1H-GS9 (DSM 100524).</title>
        <authorList>
            <person name="Atanasov K.E."/>
            <person name="Altabella T."/>
            <person name="Ferrer A."/>
        </authorList>
    </citation>
    <scope>NUCLEOTIDE SEQUENCE [LARGE SCALE GENOMIC DNA]</scope>
    <source>
        <strain evidence="1 2">1H-GS9</strain>
    </source>
</reference>
<name>A0ABY3WR59_9ACTN</name>
<organism evidence="1 2">
    <name type="scientific">Streptomyces formicae</name>
    <dbReference type="NCBI Taxonomy" id="1616117"/>
    <lineage>
        <taxon>Bacteria</taxon>
        <taxon>Bacillati</taxon>
        <taxon>Actinomycetota</taxon>
        <taxon>Actinomycetes</taxon>
        <taxon>Kitasatosporales</taxon>
        <taxon>Streptomycetaceae</taxon>
        <taxon>Streptomyces</taxon>
    </lineage>
</organism>
<evidence type="ECO:0000313" key="2">
    <source>
        <dbReference type="Proteomes" id="UP000828924"/>
    </source>
</evidence>
<dbReference type="SUPFAM" id="SSF69318">
    <property type="entry name" value="Integrin alpha N-terminal domain"/>
    <property type="match status" value="1"/>
</dbReference>
<sequence length="51" mass="5022">MKTVLAGDVNGDGKGDVLGRVNAGGLYGYAGDGTGTIAPGRLIWPTITSAS</sequence>
<dbReference type="EMBL" id="CP071872">
    <property type="protein sequence ID" value="UNM15139.1"/>
    <property type="molecule type" value="Genomic_DNA"/>
</dbReference>
<keyword evidence="2" id="KW-1185">Reference proteome</keyword>
<protein>
    <submittedName>
        <fullName evidence="1">Uncharacterized protein</fullName>
    </submittedName>
</protein>
<accession>A0ABY3WR59</accession>
<gene>
    <name evidence="1" type="ORF">J4032_30030</name>
</gene>
<dbReference type="InterPro" id="IPR028994">
    <property type="entry name" value="Integrin_alpha_N"/>
</dbReference>
<dbReference type="Proteomes" id="UP000828924">
    <property type="component" value="Chromosome"/>
</dbReference>
<evidence type="ECO:0000313" key="1">
    <source>
        <dbReference type="EMBL" id="UNM15139.1"/>
    </source>
</evidence>